<dbReference type="InterPro" id="IPR012341">
    <property type="entry name" value="6hp_glycosidase-like_sf"/>
</dbReference>
<keyword evidence="2" id="KW-0808">Transferase</keyword>
<evidence type="ECO:0000313" key="5">
    <source>
        <dbReference type="EMBL" id="KAA0997938.1"/>
    </source>
</evidence>
<dbReference type="InterPro" id="IPR052047">
    <property type="entry name" value="GH94_Enzymes"/>
</dbReference>
<evidence type="ECO:0000313" key="6">
    <source>
        <dbReference type="Proteomes" id="UP000325273"/>
    </source>
</evidence>
<evidence type="ECO:0000256" key="1">
    <source>
        <dbReference type="ARBA" id="ARBA00022676"/>
    </source>
</evidence>
<dbReference type="InterPro" id="IPR033432">
    <property type="entry name" value="GH94_catalytic"/>
</dbReference>
<keyword evidence="1" id="KW-0328">Glycosyltransferase</keyword>
<evidence type="ECO:0000256" key="2">
    <source>
        <dbReference type="ARBA" id="ARBA00022679"/>
    </source>
</evidence>
<proteinExistence type="predicted"/>
<dbReference type="GO" id="GO:0016757">
    <property type="term" value="F:glycosyltransferase activity"/>
    <property type="evidence" value="ECO:0007669"/>
    <property type="project" value="UniProtKB-KW"/>
</dbReference>
<gene>
    <name evidence="5" type="ORF">FVF58_46645</name>
</gene>
<dbReference type="Gene3D" id="1.50.10.10">
    <property type="match status" value="1"/>
</dbReference>
<dbReference type="InterPro" id="IPR008928">
    <property type="entry name" value="6-hairpin_glycosidase_sf"/>
</dbReference>
<reference evidence="5 6" key="1">
    <citation type="submission" date="2019-08" db="EMBL/GenBank/DDBJ databases">
        <title>Paraburkholderia sp. DCY113.</title>
        <authorList>
            <person name="Kang J."/>
        </authorList>
    </citation>
    <scope>NUCLEOTIDE SEQUENCE [LARGE SCALE GENOMIC DNA]</scope>
    <source>
        <strain evidence="5 6">DCY113</strain>
    </source>
</reference>
<organism evidence="5 6">
    <name type="scientific">Paraburkholderia panacisoli</name>
    <dbReference type="NCBI Taxonomy" id="2603818"/>
    <lineage>
        <taxon>Bacteria</taxon>
        <taxon>Pseudomonadati</taxon>
        <taxon>Pseudomonadota</taxon>
        <taxon>Betaproteobacteria</taxon>
        <taxon>Burkholderiales</taxon>
        <taxon>Burkholderiaceae</taxon>
        <taxon>Paraburkholderia</taxon>
    </lineage>
</organism>
<dbReference type="GO" id="GO:0005975">
    <property type="term" value="P:carbohydrate metabolic process"/>
    <property type="evidence" value="ECO:0007669"/>
    <property type="project" value="InterPro"/>
</dbReference>
<dbReference type="AlphaFoldDB" id="A0A5B0G5F6"/>
<comment type="caution">
    <text evidence="5">The sequence shown here is derived from an EMBL/GenBank/DDBJ whole genome shotgun (WGS) entry which is preliminary data.</text>
</comment>
<dbReference type="EMBL" id="VTUZ01000068">
    <property type="protein sequence ID" value="KAA0997938.1"/>
    <property type="molecule type" value="Genomic_DNA"/>
</dbReference>
<dbReference type="PANTHER" id="PTHR37469">
    <property type="entry name" value="CELLOBIONIC ACID PHOSPHORYLASE-RELATED"/>
    <property type="match status" value="1"/>
</dbReference>
<sequence>MPAASPPRRKLRRAPLRPVHSSHDSRTTRATWCGRMKRRYPPGVRENGGQYTHAAMWSVLAFADMGDGDRAAELFAMLNPVNRSRTRSGVNRYKVEPYVVAADVDSVAPHMGRGGWTWYTGSAGWMYRAAMEGVLCICKQGDALSIDPCVPRAWPSFTAAFR</sequence>
<feature type="region of interest" description="Disordered" evidence="3">
    <location>
        <begin position="1"/>
        <end position="28"/>
    </location>
</feature>
<name>A0A5B0G5F6_9BURK</name>
<dbReference type="Pfam" id="PF17167">
    <property type="entry name" value="Glyco_hydro_94"/>
    <property type="match status" value="1"/>
</dbReference>
<evidence type="ECO:0000259" key="4">
    <source>
        <dbReference type="Pfam" id="PF17167"/>
    </source>
</evidence>
<protein>
    <recommendedName>
        <fullName evidence="4">Glycosyl hydrolase 94 catalytic domain-containing protein</fullName>
    </recommendedName>
</protein>
<dbReference type="Proteomes" id="UP000325273">
    <property type="component" value="Unassembled WGS sequence"/>
</dbReference>
<keyword evidence="6" id="KW-1185">Reference proteome</keyword>
<dbReference type="Gene3D" id="2.60.420.10">
    <property type="entry name" value="Maltose phosphorylase, domain 3"/>
    <property type="match status" value="1"/>
</dbReference>
<dbReference type="PANTHER" id="PTHR37469:SF2">
    <property type="entry name" value="CELLOBIONIC ACID PHOSPHORYLASE"/>
    <property type="match status" value="1"/>
</dbReference>
<evidence type="ECO:0000256" key="3">
    <source>
        <dbReference type="SAM" id="MobiDB-lite"/>
    </source>
</evidence>
<feature type="domain" description="Glycosyl hydrolase 94 catalytic" evidence="4">
    <location>
        <begin position="34"/>
        <end position="135"/>
    </location>
</feature>
<dbReference type="SUPFAM" id="SSF48208">
    <property type="entry name" value="Six-hairpin glycosidases"/>
    <property type="match status" value="1"/>
</dbReference>
<accession>A0A5B0G5F6</accession>